<keyword evidence="3" id="KW-1185">Reference proteome</keyword>
<feature type="region of interest" description="Disordered" evidence="1">
    <location>
        <begin position="1"/>
        <end position="59"/>
    </location>
</feature>
<dbReference type="STRING" id="28743.ENSCVAP00000032560"/>
<dbReference type="InterPro" id="IPR038991">
    <property type="entry name" value="CAAP1"/>
</dbReference>
<dbReference type="GeneTree" id="ENSGT00390000017010"/>
<dbReference type="GO" id="GO:0042981">
    <property type="term" value="P:regulation of apoptotic process"/>
    <property type="evidence" value="ECO:0007669"/>
    <property type="project" value="InterPro"/>
</dbReference>
<reference evidence="2" key="1">
    <citation type="submission" date="2025-08" db="UniProtKB">
        <authorList>
            <consortium name="Ensembl"/>
        </authorList>
    </citation>
    <scope>IDENTIFICATION</scope>
</reference>
<dbReference type="GeneID" id="107096929"/>
<feature type="compositionally biased region" description="Basic and acidic residues" evidence="1">
    <location>
        <begin position="158"/>
        <end position="167"/>
    </location>
</feature>
<dbReference type="OrthoDB" id="10064012at2759"/>
<proteinExistence type="predicted"/>
<evidence type="ECO:0000256" key="1">
    <source>
        <dbReference type="SAM" id="MobiDB-lite"/>
    </source>
</evidence>
<dbReference type="Ensembl" id="ENSCVAT00000028476.1">
    <property type="protein sequence ID" value="ENSCVAP00000032560.1"/>
    <property type="gene ID" value="ENSCVAG00000022670.1"/>
</dbReference>
<dbReference type="OMA" id="QVPEKKD"/>
<dbReference type="CTD" id="79886"/>
<dbReference type="Proteomes" id="UP000265020">
    <property type="component" value="Unassembled WGS sequence"/>
</dbReference>
<organism evidence="2 3">
    <name type="scientific">Cyprinodon variegatus</name>
    <name type="common">Sheepshead minnow</name>
    <dbReference type="NCBI Taxonomy" id="28743"/>
    <lineage>
        <taxon>Eukaryota</taxon>
        <taxon>Metazoa</taxon>
        <taxon>Chordata</taxon>
        <taxon>Craniata</taxon>
        <taxon>Vertebrata</taxon>
        <taxon>Euteleostomi</taxon>
        <taxon>Actinopterygii</taxon>
        <taxon>Neopterygii</taxon>
        <taxon>Teleostei</taxon>
        <taxon>Neoteleostei</taxon>
        <taxon>Acanthomorphata</taxon>
        <taxon>Ovalentaria</taxon>
        <taxon>Atherinomorphae</taxon>
        <taxon>Cyprinodontiformes</taxon>
        <taxon>Cyprinodontidae</taxon>
        <taxon>Cyprinodon</taxon>
    </lineage>
</organism>
<feature type="compositionally biased region" description="Basic residues" evidence="1">
    <location>
        <begin position="1"/>
        <end position="16"/>
    </location>
</feature>
<evidence type="ECO:0000313" key="2">
    <source>
        <dbReference type="Ensembl" id="ENSCVAP00000032560.1"/>
    </source>
</evidence>
<name>A0A3Q2GRI8_CYPVA</name>
<accession>A0A3Q2GRI8</accession>
<evidence type="ECO:0000313" key="3">
    <source>
        <dbReference type="Proteomes" id="UP000265020"/>
    </source>
</evidence>
<dbReference type="PANTHER" id="PTHR14740:SF3">
    <property type="entry name" value="CASPASE ACTIVITY AND APOPTOSIS INHIBITOR 1"/>
    <property type="match status" value="1"/>
</dbReference>
<dbReference type="RefSeq" id="XP_015249321.1">
    <property type="nucleotide sequence ID" value="XM_015393835.1"/>
</dbReference>
<feature type="compositionally biased region" description="Basic and acidic residues" evidence="1">
    <location>
        <begin position="191"/>
        <end position="214"/>
    </location>
</feature>
<reference evidence="2" key="2">
    <citation type="submission" date="2025-09" db="UniProtKB">
        <authorList>
            <consortium name="Ensembl"/>
        </authorList>
    </citation>
    <scope>IDENTIFICATION</scope>
</reference>
<dbReference type="Pfam" id="PF15335">
    <property type="entry name" value="CAAP1"/>
    <property type="match status" value="1"/>
</dbReference>
<dbReference type="KEGG" id="cvg:107096929"/>
<protein>
    <submittedName>
        <fullName evidence="2">Caspase activity and apoptosis inhibitor 1</fullName>
    </submittedName>
</protein>
<dbReference type="PANTHER" id="PTHR14740">
    <property type="entry name" value="CASPASE ACTIVITY AND APOPTOSIS INHIBITOR 1"/>
    <property type="match status" value="1"/>
</dbReference>
<dbReference type="AlphaFoldDB" id="A0A3Q2GRI8"/>
<feature type="region of interest" description="Disordered" evidence="1">
    <location>
        <begin position="153"/>
        <end position="226"/>
    </location>
</feature>
<feature type="compositionally biased region" description="Basic and acidic residues" evidence="1">
    <location>
        <begin position="36"/>
        <end position="52"/>
    </location>
</feature>
<sequence length="314" mass="34273">MLKKKGSGSEKKRKHSHSEERQSSNNKRRSSESQLEDSKDELADPELDRVGSDIEEGGLDLSVPFQPIKAYISNKREMLEQCFHVLGEKKVRKMLPDELKECSLEEIKTLCWEQLEPISERNLTQILAGEEITAGSNDGGTLESQQDNIVDSTSCLKETTKTDEAKQEGAGSGEESDVLSINADTYDSDIEGPKEEQAVKADEVAAKGSEERSDAASINSELAAPDAKKDIQNDIDKSVSEILALSCTSRKEEAVEPSDGKTQPAGVDAAVQGEATVCSPSVQQLELLELEMRARAIKALMKAGDKKKLCMTNI</sequence>